<dbReference type="InterPro" id="IPR034294">
    <property type="entry name" value="Aquaporin_transptr"/>
</dbReference>
<evidence type="ECO:0000256" key="8">
    <source>
        <dbReference type="ARBA" id="ARBA00034651"/>
    </source>
</evidence>
<keyword evidence="3 9" id="KW-0813">Transport</keyword>
<evidence type="ECO:0000256" key="3">
    <source>
        <dbReference type="ARBA" id="ARBA00022448"/>
    </source>
</evidence>
<dbReference type="PRINTS" id="PR00783">
    <property type="entry name" value="MINTRINSICP"/>
</dbReference>
<evidence type="ECO:0000256" key="4">
    <source>
        <dbReference type="ARBA" id="ARBA00022692"/>
    </source>
</evidence>
<dbReference type="VEuPathDB" id="FungiDB:PV09_06840"/>
<dbReference type="Gene3D" id="1.20.1080.10">
    <property type="entry name" value="Glycerol uptake facilitator protein"/>
    <property type="match status" value="1"/>
</dbReference>
<protein>
    <recommendedName>
        <fullName evidence="14">Aquaporin</fullName>
    </recommendedName>
</protein>
<sequence length="339" mass="36619">MSPQQITTVRSATWPLSQNANLNMKQTRLSRLPLGLKNELVSFIGEFCGTFMFLLLAFLSTHVVVTENPPDQPLDSAGRLYVALAFGFSLAANVWIFYRISGGLFNPAVTLGLLLAGAIKPLRSVVLLIAQLVAGIAAAALADGLSPGPLNVSTKVAEGVSDVRALFIEFFLTAQLVLAVLVLAVEKHKATFLAPVGIGLALFVIHLAAIPYDGCSVNPARSLGPEVVSGFQSYDWIFYVGPFLGSLLAVGLYKLLKLMVYETANPGQDFDELETAMFVRHEKASTRDQVLRPVISYPRGSQSFASQRLPSDLNGKESMDENACRGYSAHESPRETQTV</sequence>
<gene>
    <name evidence="12" type="ORF">PV09_06840</name>
</gene>
<reference evidence="12 13" key="1">
    <citation type="submission" date="2015-01" db="EMBL/GenBank/DDBJ databases">
        <title>The Genome Sequence of Ochroconis gallopava CBS43764.</title>
        <authorList>
            <consortium name="The Broad Institute Genomics Platform"/>
            <person name="Cuomo C."/>
            <person name="de Hoog S."/>
            <person name="Gorbushina A."/>
            <person name="Stielow B."/>
            <person name="Teixiera M."/>
            <person name="Abouelleil A."/>
            <person name="Chapman S.B."/>
            <person name="Priest M."/>
            <person name="Young S.K."/>
            <person name="Wortman J."/>
            <person name="Nusbaum C."/>
            <person name="Birren B."/>
        </authorList>
    </citation>
    <scope>NUCLEOTIDE SEQUENCE [LARGE SCALE GENOMIC DNA]</scope>
    <source>
        <strain evidence="12 13">CBS 43764</strain>
    </source>
</reference>
<evidence type="ECO:0000256" key="5">
    <source>
        <dbReference type="ARBA" id="ARBA00022737"/>
    </source>
</evidence>
<dbReference type="GO" id="GO:0015250">
    <property type="term" value="F:water channel activity"/>
    <property type="evidence" value="ECO:0007669"/>
    <property type="project" value="TreeGrafter"/>
</dbReference>
<name>A0A0D2A565_9PEZI</name>
<feature type="transmembrane region" description="Helical" evidence="11">
    <location>
        <begin position="126"/>
        <end position="145"/>
    </location>
</feature>
<comment type="catalytic activity">
    <reaction evidence="8">
        <text>H2O(in) = H2O(out)</text>
        <dbReference type="Rhea" id="RHEA:29667"/>
        <dbReference type="ChEBI" id="CHEBI:15377"/>
    </reaction>
</comment>
<dbReference type="OrthoDB" id="3222at2759"/>
<dbReference type="InterPro" id="IPR000425">
    <property type="entry name" value="MIP"/>
</dbReference>
<dbReference type="PANTHER" id="PTHR19139:SF199">
    <property type="entry name" value="MIP17260P"/>
    <property type="match status" value="1"/>
</dbReference>
<dbReference type="RefSeq" id="XP_016211524.1">
    <property type="nucleotide sequence ID" value="XM_016360538.1"/>
</dbReference>
<dbReference type="GO" id="GO:0005886">
    <property type="term" value="C:plasma membrane"/>
    <property type="evidence" value="ECO:0007669"/>
    <property type="project" value="TreeGrafter"/>
</dbReference>
<evidence type="ECO:0000256" key="6">
    <source>
        <dbReference type="ARBA" id="ARBA00022989"/>
    </source>
</evidence>
<feature type="compositionally biased region" description="Basic and acidic residues" evidence="10">
    <location>
        <begin position="314"/>
        <end position="323"/>
    </location>
</feature>
<dbReference type="SUPFAM" id="SSF81338">
    <property type="entry name" value="Aquaporin-like"/>
    <property type="match status" value="1"/>
</dbReference>
<evidence type="ECO:0000256" key="10">
    <source>
        <dbReference type="SAM" id="MobiDB-lite"/>
    </source>
</evidence>
<comment type="subcellular location">
    <subcellularLocation>
        <location evidence="1">Membrane</location>
        <topology evidence="1">Multi-pass membrane protein</topology>
    </subcellularLocation>
</comment>
<dbReference type="HOGENOM" id="CLU_020019_1_7_1"/>
<feature type="region of interest" description="Disordered" evidence="10">
    <location>
        <begin position="302"/>
        <end position="339"/>
    </location>
</feature>
<keyword evidence="7 11" id="KW-0472">Membrane</keyword>
<evidence type="ECO:0008006" key="14">
    <source>
        <dbReference type="Google" id="ProtNLM"/>
    </source>
</evidence>
<dbReference type="Pfam" id="PF00230">
    <property type="entry name" value="MIP"/>
    <property type="match status" value="1"/>
</dbReference>
<feature type="transmembrane region" description="Helical" evidence="11">
    <location>
        <begin position="236"/>
        <end position="256"/>
    </location>
</feature>
<dbReference type="Proteomes" id="UP000053259">
    <property type="component" value="Unassembled WGS sequence"/>
</dbReference>
<feature type="transmembrane region" description="Helical" evidence="11">
    <location>
        <begin position="165"/>
        <end position="185"/>
    </location>
</feature>
<comment type="similarity">
    <text evidence="2 9">Belongs to the MIP/aquaporin (TC 1.A.8) family.</text>
</comment>
<evidence type="ECO:0000313" key="12">
    <source>
        <dbReference type="EMBL" id="KIW01655.1"/>
    </source>
</evidence>
<dbReference type="STRING" id="253628.A0A0D2A565"/>
<evidence type="ECO:0000256" key="7">
    <source>
        <dbReference type="ARBA" id="ARBA00023136"/>
    </source>
</evidence>
<organism evidence="12 13">
    <name type="scientific">Verruconis gallopava</name>
    <dbReference type="NCBI Taxonomy" id="253628"/>
    <lineage>
        <taxon>Eukaryota</taxon>
        <taxon>Fungi</taxon>
        <taxon>Dikarya</taxon>
        <taxon>Ascomycota</taxon>
        <taxon>Pezizomycotina</taxon>
        <taxon>Dothideomycetes</taxon>
        <taxon>Pleosporomycetidae</taxon>
        <taxon>Venturiales</taxon>
        <taxon>Sympoventuriaceae</taxon>
        <taxon>Verruconis</taxon>
    </lineage>
</organism>
<dbReference type="InParanoid" id="A0A0D2A565"/>
<feature type="transmembrane region" description="Helical" evidence="11">
    <location>
        <begin position="40"/>
        <end position="59"/>
    </location>
</feature>
<evidence type="ECO:0000256" key="1">
    <source>
        <dbReference type="ARBA" id="ARBA00004141"/>
    </source>
</evidence>
<feature type="transmembrane region" description="Helical" evidence="11">
    <location>
        <begin position="192"/>
        <end position="212"/>
    </location>
</feature>
<accession>A0A0D2A565</accession>
<dbReference type="FunCoup" id="A0A0D2A565">
    <property type="interactions" value="242"/>
</dbReference>
<dbReference type="PANTHER" id="PTHR19139">
    <property type="entry name" value="AQUAPORIN TRANSPORTER"/>
    <property type="match status" value="1"/>
</dbReference>
<dbReference type="GeneID" id="27314813"/>
<keyword evidence="5" id="KW-0677">Repeat</keyword>
<keyword evidence="13" id="KW-1185">Reference proteome</keyword>
<evidence type="ECO:0000256" key="2">
    <source>
        <dbReference type="ARBA" id="ARBA00006175"/>
    </source>
</evidence>
<dbReference type="AlphaFoldDB" id="A0A0D2A565"/>
<evidence type="ECO:0000256" key="11">
    <source>
        <dbReference type="SAM" id="Phobius"/>
    </source>
</evidence>
<feature type="transmembrane region" description="Helical" evidence="11">
    <location>
        <begin position="104"/>
        <end position="119"/>
    </location>
</feature>
<evidence type="ECO:0000313" key="13">
    <source>
        <dbReference type="Proteomes" id="UP000053259"/>
    </source>
</evidence>
<dbReference type="InterPro" id="IPR023271">
    <property type="entry name" value="Aquaporin-like"/>
</dbReference>
<keyword evidence="6 11" id="KW-1133">Transmembrane helix</keyword>
<keyword evidence="4 9" id="KW-0812">Transmembrane</keyword>
<evidence type="ECO:0000256" key="9">
    <source>
        <dbReference type="RuleBase" id="RU000477"/>
    </source>
</evidence>
<dbReference type="FunFam" id="1.20.1080.10:FF:000014">
    <property type="entry name" value="Aquaporin 1"/>
    <property type="match status" value="1"/>
</dbReference>
<dbReference type="EMBL" id="KN847553">
    <property type="protein sequence ID" value="KIW01655.1"/>
    <property type="molecule type" value="Genomic_DNA"/>
</dbReference>
<proteinExistence type="inferred from homology"/>